<name>A0A1M5JQ33_9FLAO</name>
<proteinExistence type="predicted"/>
<dbReference type="GO" id="GO:0008168">
    <property type="term" value="F:methyltransferase activity"/>
    <property type="evidence" value="ECO:0007669"/>
    <property type="project" value="UniProtKB-KW"/>
</dbReference>
<dbReference type="Proteomes" id="UP000184047">
    <property type="component" value="Unassembled WGS sequence"/>
</dbReference>
<dbReference type="Pfam" id="PF13649">
    <property type="entry name" value="Methyltransf_25"/>
    <property type="match status" value="1"/>
</dbReference>
<feature type="domain" description="Methyltransferase" evidence="1">
    <location>
        <begin position="58"/>
        <end position="145"/>
    </location>
</feature>
<keyword evidence="3" id="KW-1185">Reference proteome</keyword>
<dbReference type="SUPFAM" id="SSF53335">
    <property type="entry name" value="S-adenosyl-L-methionine-dependent methyltransferases"/>
    <property type="match status" value="1"/>
</dbReference>
<dbReference type="CDD" id="cd02440">
    <property type="entry name" value="AdoMet_MTases"/>
    <property type="match status" value="1"/>
</dbReference>
<dbReference type="InterPro" id="IPR029063">
    <property type="entry name" value="SAM-dependent_MTases_sf"/>
</dbReference>
<keyword evidence="2" id="KW-0489">Methyltransferase</keyword>
<dbReference type="GO" id="GO:0032259">
    <property type="term" value="P:methylation"/>
    <property type="evidence" value="ECO:0007669"/>
    <property type="project" value="UniProtKB-KW"/>
</dbReference>
<keyword evidence="2" id="KW-0808">Transferase</keyword>
<protein>
    <submittedName>
        <fullName evidence="2">Methyltransferase domain-containing protein</fullName>
    </submittedName>
</protein>
<dbReference type="STRING" id="421058.SAMN05421866_0415"/>
<evidence type="ECO:0000259" key="1">
    <source>
        <dbReference type="Pfam" id="PF13649"/>
    </source>
</evidence>
<evidence type="ECO:0000313" key="3">
    <source>
        <dbReference type="Proteomes" id="UP000184047"/>
    </source>
</evidence>
<sequence>MHDCNHHPKLTKMTENLWLDRWNDRYSSEEFAYGTEPNNYLKEQLEKLKPGTILFPAEGEGRNAVFAATKGWEVFAFDISNEGKNKALQLAANHNIAIDYQVGELQTLNFQAEQFDVIALIYAHFPAEIKSSIHRMLDQYLRKGGVIIFEAFSKNHLDYIAKNERVGGPKDIGSLFSIDEIKADFPNYSIIELEEKEIELHEGLFHNGTGSVIRFVGQKL</sequence>
<gene>
    <name evidence="2" type="ORF">SAMN05421866_0415</name>
</gene>
<evidence type="ECO:0000313" key="2">
    <source>
        <dbReference type="EMBL" id="SHG42677.1"/>
    </source>
</evidence>
<dbReference type="AlphaFoldDB" id="A0A1M5JQ33"/>
<reference evidence="3" key="1">
    <citation type="submission" date="2016-11" db="EMBL/GenBank/DDBJ databases">
        <authorList>
            <person name="Varghese N."/>
            <person name="Submissions S."/>
        </authorList>
    </citation>
    <scope>NUCLEOTIDE SEQUENCE [LARGE SCALE GENOMIC DNA]</scope>
    <source>
        <strain evidence="3">DSM 19055</strain>
    </source>
</reference>
<accession>A0A1M5JQ33</accession>
<dbReference type="InterPro" id="IPR041698">
    <property type="entry name" value="Methyltransf_25"/>
</dbReference>
<organism evidence="2 3">
    <name type="scientific">Chryseobacterium oranimense</name>
    <dbReference type="NCBI Taxonomy" id="421058"/>
    <lineage>
        <taxon>Bacteria</taxon>
        <taxon>Pseudomonadati</taxon>
        <taxon>Bacteroidota</taxon>
        <taxon>Flavobacteriia</taxon>
        <taxon>Flavobacteriales</taxon>
        <taxon>Weeksellaceae</taxon>
        <taxon>Chryseobacterium group</taxon>
        <taxon>Chryseobacterium</taxon>
    </lineage>
</organism>
<dbReference type="EMBL" id="FQWT01000001">
    <property type="protein sequence ID" value="SHG42677.1"/>
    <property type="molecule type" value="Genomic_DNA"/>
</dbReference>
<dbReference type="Gene3D" id="3.40.50.150">
    <property type="entry name" value="Vaccinia Virus protein VP39"/>
    <property type="match status" value="1"/>
</dbReference>
<dbReference type="eggNOG" id="COG2227">
    <property type="taxonomic scope" value="Bacteria"/>
</dbReference>